<feature type="transmembrane region" description="Helical" evidence="6">
    <location>
        <begin position="165"/>
        <end position="187"/>
    </location>
</feature>
<evidence type="ECO:0008006" key="9">
    <source>
        <dbReference type="Google" id="ProtNLM"/>
    </source>
</evidence>
<feature type="transmembrane region" description="Helical" evidence="6">
    <location>
        <begin position="427"/>
        <end position="449"/>
    </location>
</feature>
<feature type="compositionally biased region" description="Polar residues" evidence="5">
    <location>
        <begin position="277"/>
        <end position="286"/>
    </location>
</feature>
<protein>
    <recommendedName>
        <fullName evidence="9">Major facilitator superfamily (MFS) profile domain-containing protein</fullName>
    </recommendedName>
</protein>
<keyword evidence="3 6" id="KW-1133">Transmembrane helix</keyword>
<feature type="transmembrane region" description="Helical" evidence="6">
    <location>
        <begin position="141"/>
        <end position="159"/>
    </location>
</feature>
<dbReference type="Gene3D" id="1.20.1250.20">
    <property type="entry name" value="MFS general substrate transporter like domains"/>
    <property type="match status" value="1"/>
</dbReference>
<feature type="transmembrane region" description="Helical" evidence="6">
    <location>
        <begin position="339"/>
        <end position="370"/>
    </location>
</feature>
<evidence type="ECO:0000256" key="2">
    <source>
        <dbReference type="ARBA" id="ARBA00022692"/>
    </source>
</evidence>
<dbReference type="EMBL" id="KN847356">
    <property type="protein sequence ID" value="KIW36473.1"/>
    <property type="molecule type" value="Genomic_DNA"/>
</dbReference>
<dbReference type="VEuPathDB" id="FungiDB:PV06_11288"/>
<dbReference type="HOGENOM" id="CLU_008455_13_3_1"/>
<gene>
    <name evidence="7" type="ORF">PV06_11288</name>
</gene>
<dbReference type="InterPro" id="IPR036259">
    <property type="entry name" value="MFS_trans_sf"/>
</dbReference>
<dbReference type="Pfam" id="PF07690">
    <property type="entry name" value="MFS_1"/>
    <property type="match status" value="1"/>
</dbReference>
<evidence type="ECO:0000256" key="5">
    <source>
        <dbReference type="SAM" id="MobiDB-lite"/>
    </source>
</evidence>
<dbReference type="RefSeq" id="XP_016256689.1">
    <property type="nucleotide sequence ID" value="XM_016412935.1"/>
</dbReference>
<dbReference type="Proteomes" id="UP000053342">
    <property type="component" value="Unassembled WGS sequence"/>
</dbReference>
<dbReference type="GO" id="GO:0005886">
    <property type="term" value="C:plasma membrane"/>
    <property type="evidence" value="ECO:0007669"/>
    <property type="project" value="TreeGrafter"/>
</dbReference>
<evidence type="ECO:0000256" key="1">
    <source>
        <dbReference type="ARBA" id="ARBA00004141"/>
    </source>
</evidence>
<dbReference type="SUPFAM" id="SSF103473">
    <property type="entry name" value="MFS general substrate transporter"/>
    <property type="match status" value="1"/>
</dbReference>
<dbReference type="PANTHER" id="PTHR23502:SF34">
    <property type="entry name" value="PROTEIN HOL1"/>
    <property type="match status" value="1"/>
</dbReference>
<feature type="transmembrane region" description="Helical" evidence="6">
    <location>
        <begin position="233"/>
        <end position="253"/>
    </location>
</feature>
<feature type="transmembrane region" description="Helical" evidence="6">
    <location>
        <begin position="487"/>
        <end position="509"/>
    </location>
</feature>
<feature type="region of interest" description="Disordered" evidence="5">
    <location>
        <begin position="277"/>
        <end position="297"/>
    </location>
</feature>
<keyword evidence="8" id="KW-1185">Reference proteome</keyword>
<dbReference type="PANTHER" id="PTHR23502">
    <property type="entry name" value="MAJOR FACILITATOR SUPERFAMILY"/>
    <property type="match status" value="1"/>
</dbReference>
<name>A0A0D2CZP3_9EURO</name>
<dbReference type="InterPro" id="IPR011701">
    <property type="entry name" value="MFS"/>
</dbReference>
<organism evidence="7 8">
    <name type="scientific">Exophiala oligosperma</name>
    <dbReference type="NCBI Taxonomy" id="215243"/>
    <lineage>
        <taxon>Eukaryota</taxon>
        <taxon>Fungi</taxon>
        <taxon>Dikarya</taxon>
        <taxon>Ascomycota</taxon>
        <taxon>Pezizomycotina</taxon>
        <taxon>Eurotiomycetes</taxon>
        <taxon>Chaetothyriomycetidae</taxon>
        <taxon>Chaetothyriales</taxon>
        <taxon>Herpotrichiellaceae</taxon>
        <taxon>Exophiala</taxon>
    </lineage>
</organism>
<evidence type="ECO:0000313" key="8">
    <source>
        <dbReference type="Proteomes" id="UP000053342"/>
    </source>
</evidence>
<sequence length="563" mass="62864">MQDNTFTTASGYELHGTVKIYTDRDSDTRKHGEVVPIPQPTADPNDPLNWPHVKKFYNMALIGAFTFCSAAIITGPLLGWADTAKDLDISYDELNNGYAISIMFLGFGNFPVAIASRNRCCLFRRDADFLQIARNYGRRPVYVLCSLGACLTSLWTALYQTKGSYYARSVFIGIFCCPYEGMVTTMVNDVTFVHQRGTFMALMFWMALLGTDLGTICGGFIASSPIPYINWRWIGYVMCIFFGVLFLLFLFTFEETRYTRPSSHVISAATAPALRSTDQSLGQNNNSEKDLAEPLPSQPLDLSETFAVPPKKTYLQKLALWQLESPEYRRSTLTEMKEILTLFTFPVVIWAGLIYGINLGWYVVILSMLPQVLGVAPYDFSAVAQGYTRFGTIIGAALAFLISGPTSDYVMLWLARRNGGVREAEHRLPLFLTGVIIMPAALLIFGLSAADHRPWFPVVFGEAMTSFAYTAQSEIAMAYVVDCYRPIAVESFVGVIVIRNLLGFAWTYAVTPWLAASGVKIISITTAAITIAVYLTVIPMMVWGKRMRMWTSSRYPLSGRKDY</sequence>
<dbReference type="STRING" id="215243.A0A0D2CZP3"/>
<keyword evidence="4 6" id="KW-0472">Membrane</keyword>
<evidence type="ECO:0000313" key="7">
    <source>
        <dbReference type="EMBL" id="KIW36473.1"/>
    </source>
</evidence>
<evidence type="ECO:0000256" key="3">
    <source>
        <dbReference type="ARBA" id="ARBA00022989"/>
    </source>
</evidence>
<dbReference type="AlphaFoldDB" id="A0A0D2CZP3"/>
<comment type="subcellular location">
    <subcellularLocation>
        <location evidence="1">Membrane</location>
        <topology evidence="1">Multi-pass membrane protein</topology>
    </subcellularLocation>
</comment>
<reference evidence="7 8" key="1">
    <citation type="submission" date="2015-01" db="EMBL/GenBank/DDBJ databases">
        <title>The Genome Sequence of Exophiala oligosperma CBS72588.</title>
        <authorList>
            <consortium name="The Broad Institute Genomics Platform"/>
            <person name="Cuomo C."/>
            <person name="de Hoog S."/>
            <person name="Gorbushina A."/>
            <person name="Stielow B."/>
            <person name="Teixiera M."/>
            <person name="Abouelleil A."/>
            <person name="Chapman S.B."/>
            <person name="Priest M."/>
            <person name="Young S.K."/>
            <person name="Wortman J."/>
            <person name="Nusbaum C."/>
            <person name="Birren B."/>
        </authorList>
    </citation>
    <scope>NUCLEOTIDE SEQUENCE [LARGE SCALE GENOMIC DNA]</scope>
    <source>
        <strain evidence="7 8">CBS 72588</strain>
    </source>
</reference>
<feature type="transmembrane region" description="Helical" evidence="6">
    <location>
        <begin position="56"/>
        <end position="78"/>
    </location>
</feature>
<feature type="transmembrane region" description="Helical" evidence="6">
    <location>
        <begin position="521"/>
        <end position="544"/>
    </location>
</feature>
<feature type="transmembrane region" description="Helical" evidence="6">
    <location>
        <begin position="98"/>
        <end position="115"/>
    </location>
</feature>
<evidence type="ECO:0000256" key="4">
    <source>
        <dbReference type="ARBA" id="ARBA00023136"/>
    </source>
</evidence>
<dbReference type="GeneID" id="27363362"/>
<dbReference type="OrthoDB" id="268400at2759"/>
<evidence type="ECO:0000256" key="6">
    <source>
        <dbReference type="SAM" id="Phobius"/>
    </source>
</evidence>
<feature type="transmembrane region" description="Helical" evidence="6">
    <location>
        <begin position="199"/>
        <end position="221"/>
    </location>
</feature>
<keyword evidence="2 6" id="KW-0812">Transmembrane</keyword>
<feature type="transmembrane region" description="Helical" evidence="6">
    <location>
        <begin position="390"/>
        <end position="415"/>
    </location>
</feature>
<dbReference type="GO" id="GO:0022857">
    <property type="term" value="F:transmembrane transporter activity"/>
    <property type="evidence" value="ECO:0007669"/>
    <property type="project" value="InterPro"/>
</dbReference>
<accession>A0A0D2CZP3</accession>
<proteinExistence type="predicted"/>